<accession>A0A1D1XEJ8</accession>
<evidence type="ECO:0000256" key="1">
    <source>
        <dbReference type="SAM" id="MobiDB-lite"/>
    </source>
</evidence>
<dbReference type="PANTHER" id="PTHR48429">
    <property type="entry name" value="AGENET DOMAIN-CONTAINING PROTEIN"/>
    <property type="match status" value="1"/>
</dbReference>
<feature type="region of interest" description="Disordered" evidence="1">
    <location>
        <begin position="780"/>
        <end position="813"/>
    </location>
</feature>
<dbReference type="InterPro" id="IPR055274">
    <property type="entry name" value="SWO1"/>
</dbReference>
<feature type="compositionally biased region" description="Polar residues" evidence="1">
    <location>
        <begin position="715"/>
        <end position="727"/>
    </location>
</feature>
<feature type="region of interest" description="Disordered" evidence="1">
    <location>
        <begin position="1213"/>
        <end position="1257"/>
    </location>
</feature>
<feature type="region of interest" description="Disordered" evidence="1">
    <location>
        <begin position="1916"/>
        <end position="1957"/>
    </location>
</feature>
<dbReference type="Pfam" id="PF05641">
    <property type="entry name" value="Agenet"/>
    <property type="match status" value="1"/>
</dbReference>
<feature type="region of interest" description="Disordered" evidence="1">
    <location>
        <begin position="674"/>
        <end position="749"/>
    </location>
</feature>
<feature type="region of interest" description="Disordered" evidence="1">
    <location>
        <begin position="333"/>
        <end position="390"/>
    </location>
</feature>
<feature type="region of interest" description="Disordered" evidence="1">
    <location>
        <begin position="864"/>
        <end position="928"/>
    </location>
</feature>
<feature type="region of interest" description="Disordered" evidence="1">
    <location>
        <begin position="1974"/>
        <end position="1994"/>
    </location>
</feature>
<reference evidence="3" key="1">
    <citation type="submission" date="2015-07" db="EMBL/GenBank/DDBJ databases">
        <title>Transcriptome Assembly of Anthurium amnicola.</title>
        <authorList>
            <person name="Suzuki J."/>
        </authorList>
    </citation>
    <scope>NUCLEOTIDE SEQUENCE</scope>
</reference>
<feature type="domain" description="Agenet" evidence="2">
    <location>
        <begin position="1597"/>
        <end position="1652"/>
    </location>
</feature>
<dbReference type="PANTHER" id="PTHR48429:SF1">
    <property type="entry name" value="AGENET DOMAIN-CONTAINING PROTEIN"/>
    <property type="match status" value="1"/>
</dbReference>
<feature type="compositionally biased region" description="Polar residues" evidence="1">
    <location>
        <begin position="781"/>
        <end position="799"/>
    </location>
</feature>
<organism evidence="3">
    <name type="scientific">Anthurium amnicola</name>
    <dbReference type="NCBI Taxonomy" id="1678845"/>
    <lineage>
        <taxon>Eukaryota</taxon>
        <taxon>Viridiplantae</taxon>
        <taxon>Streptophyta</taxon>
        <taxon>Embryophyta</taxon>
        <taxon>Tracheophyta</taxon>
        <taxon>Spermatophyta</taxon>
        <taxon>Magnoliopsida</taxon>
        <taxon>Liliopsida</taxon>
        <taxon>Araceae</taxon>
        <taxon>Pothoideae</taxon>
        <taxon>Potheae</taxon>
        <taxon>Anthurium</taxon>
    </lineage>
</organism>
<feature type="region of interest" description="Disordered" evidence="1">
    <location>
        <begin position="2069"/>
        <end position="2092"/>
    </location>
</feature>
<feature type="region of interest" description="Disordered" evidence="1">
    <location>
        <begin position="1031"/>
        <end position="1065"/>
    </location>
</feature>
<feature type="compositionally biased region" description="Polar residues" evidence="1">
    <location>
        <begin position="2082"/>
        <end position="2092"/>
    </location>
</feature>
<feature type="compositionally biased region" description="Basic and acidic residues" evidence="1">
    <location>
        <begin position="800"/>
        <end position="813"/>
    </location>
</feature>
<feature type="compositionally biased region" description="Polar residues" evidence="1">
    <location>
        <begin position="1936"/>
        <end position="1951"/>
    </location>
</feature>
<feature type="compositionally biased region" description="Polar residues" evidence="1">
    <location>
        <begin position="681"/>
        <end position="691"/>
    </location>
</feature>
<dbReference type="InterPro" id="IPR008395">
    <property type="entry name" value="Agenet-like_dom"/>
</dbReference>
<proteinExistence type="predicted"/>
<feature type="compositionally biased region" description="Polar residues" evidence="1">
    <location>
        <begin position="1055"/>
        <end position="1065"/>
    </location>
</feature>
<feature type="compositionally biased region" description="Polar residues" evidence="1">
    <location>
        <begin position="372"/>
        <end position="385"/>
    </location>
</feature>
<feature type="compositionally biased region" description="Basic residues" evidence="1">
    <location>
        <begin position="1224"/>
        <end position="1235"/>
    </location>
</feature>
<feature type="domain" description="Agenet" evidence="2">
    <location>
        <begin position="1688"/>
        <end position="1746"/>
    </location>
</feature>
<sequence>MDYDGNDFQSQNFQLSGEDNNRFSSGLRSFSLPKFELDEQFQVHLRFDSLVEPESLLGIQDQEESSWIEDFSSGHTALEFTPGVAESCSISGRKNVWSEATSSESVEILLRSVGEDDVNDKRTTIFDLDSHNGSSVNNHMDSSCAQDVSLESKELKAVDADSAIPPDKCEEDLGRINKDVTSDLPDVQDVSKSFNDEELGGGIFEELDEGCKGVKANTCGPPEQCGLKEITALPTVESFVTEEKSLNNSSNEMTLNDNHSDYEFVERNASNDHVTSITLVAKESKDSSMEQIDPSTSSVNITINDSERLSAQNIAENVTEKYNEDVLHAMSQNMVTDDGQKMETQSVTKGSEYENEPSEGSRIEQSLDVPESLSSLETKAESSSLLGKGHNEHIASERSDGLLEDVAQQIEILSKGDGMTGLTLESAHETHALVMGGEINPDVSIKICSSDNTKQSTSMKVDSFEQVKEGPYDATLEQKVSSEEHDVHVENVLEKNAEVIEDSEGGKPWKPVIVIEKNEDSESHPPESNKNVENSGSFMELHVSKNTDYGAQGTEEKEDDNLGIHLPELTFRGPESVGIQKKAEDEKHENSTRIIGDALIAPTEVVQEFSNPPSSCAENCVDGQISELQDAKSSEKCNAILELEGGNSDAHITRLPEKEGTMTSASSDILNSHMKEKPQDASAQNQNSHTVDINVERQPAVETTQAVTGDVANCEENSLQSVSLSRTSEPHSLEDDDDDPSSFKSSCSSPTVIACTQPSCGELEKLELKLTDQALPVLGDLTQSSSAGKNSEENMSVTTDPKDPKESDVSEERSFTFEVVPVANISERASVHGWKPFPIVQSYESPEAEDKCSTVPDLKQANFKVLNETPNSGNKSTHRDKSKSVTSSSTERSKRKSVKETPTVKEVAEKNGTSGTSPPINRTSTTSRDMQLEEKYQCSYSEGGGVKLSCTPSVQTSSLPDLNTGAALFHQPFTDLQQVQLRAQIFVYGSLIQGIPPDEACMISAFGNADGGRNAWDGVWRITLEKFHSQKSPTANLETPLHSHSGLRVNESDSRSSSLQNKVHTSPISRINNKGASTVISNLMSLPSPLWNVSSHDISQSNMSRGLNLDPNQTLSPLHGHQSSHGKQYIGSSNPWMSQASPLPWVATSHSSTLDTLTHFSASPIAETVQLTPIRDTSVLHSSNLQFLTPSSFPTAGVPLTVSATTVHVEPVNKTSSRAEKHSTGIHKTRKRRKSTVSETPAQVLPGSQPRMEPDSVTALSKNPPTYVGSVSAISSSLSPTHFQIIGTQGKEQNVIFSEEVYSKIEQAKLQSEDAAAFAAAAIRHMESIWSQLSAQKHSGLGSEIETRLASAAVAAAAASSVAKAAAAAAKVASDAAMQAKMMADEALPNRMGIPTQGSQAVPIDRVSNFSRVTHASHFKDKDKTISSSSVISAAKEAARKRVEAASAASKRAENLDAIVKAAELAAVAVCQAGAVIAMGDPLPFTLSDLIDAGPEGYWKAQHTPAERAAIADTQRERQMALDPADGHNEPLQGLNTVSLSKKHRQHAIEEGDKDKASRNELRQSIKNQIGVQGLASCDVLAPDHDKNHTLANIKEKGIHEGSLVEVLLNEDSPRRVWYSAKVLSVKDGKAYVCANDFNSSGGSDKLKEWISLEGEVNKPPRIRIAHPTTAISYEGTRKRRRAALCNYGWVVGDRVDAWTHDSWCEGVVTEKSKDDETKFTVRFSAGGDTSIIKAWHLRPSLVWKDGQWVEWSRPRENLHEGDTPQEKRQKLGTLETENDQEVQNKDDDKQSADLQIEYSKKTEESRPLLLTENNKIFSVGKNVREDNNLGTLRIKRTGQKEGSRVVFGVPKPGKKRKFMEVSKHYVTGKINNVSEGNDAIKHGKYLPPQAPSGWKNPSKVELRGRKVVEPKPKLTRLVKPEGPQTRSATEREGSFLSTVSASNGSTAKTSASHKEKSENIMMEAVSFTSNLGAEERTVSESSMRSVPGIPTSKMKTNTAIESDVGRKGKVAFALEKTKNEEKHSILADHPGKTISDAMELRRSSRRIQPTSRLLEGLQSSMIIAKIPSVSHEKGSRVSHRNAPSSKGNIHG</sequence>
<dbReference type="InterPro" id="IPR014002">
    <property type="entry name" value="Agenet_dom_plant"/>
</dbReference>
<evidence type="ECO:0000259" key="2">
    <source>
        <dbReference type="SMART" id="SM00743"/>
    </source>
</evidence>
<feature type="compositionally biased region" description="Basic and acidic residues" evidence="1">
    <location>
        <begin position="898"/>
        <end position="909"/>
    </location>
</feature>
<gene>
    <name evidence="3" type="ORF">g.90197</name>
</gene>
<name>A0A1D1XEJ8_9ARAE</name>
<evidence type="ECO:0000313" key="3">
    <source>
        <dbReference type="EMBL" id="JAT40671.1"/>
    </source>
</evidence>
<dbReference type="EMBL" id="GDJX01027265">
    <property type="protein sequence ID" value="JAT40671.1"/>
    <property type="molecule type" value="Transcribed_RNA"/>
</dbReference>
<feature type="compositionally biased region" description="Polar residues" evidence="1">
    <location>
        <begin position="911"/>
        <end position="928"/>
    </location>
</feature>
<dbReference type="SMART" id="SM00743">
    <property type="entry name" value="Agenet"/>
    <property type="match status" value="2"/>
</dbReference>
<protein>
    <recommendedName>
        <fullName evidence="2">Agenet domain-containing protein</fullName>
    </recommendedName>
</protein>